<dbReference type="OrthoDB" id="2745134at2759"/>
<name>A0A0C9VXW3_SPHS4</name>
<evidence type="ECO:0000313" key="2">
    <source>
        <dbReference type="EMBL" id="KIJ43296.1"/>
    </source>
</evidence>
<dbReference type="InterPro" id="IPR045340">
    <property type="entry name" value="DUF6533"/>
</dbReference>
<dbReference type="Pfam" id="PF20151">
    <property type="entry name" value="DUF6533"/>
    <property type="match status" value="1"/>
</dbReference>
<dbReference type="AlphaFoldDB" id="A0A0C9VXW3"/>
<evidence type="ECO:0000313" key="3">
    <source>
        <dbReference type="Proteomes" id="UP000054279"/>
    </source>
</evidence>
<sequence>LLYNKLLFQTPLQMQHIWKRPMSEASILFLVNRYITPLQFIVIVTSFYSSAWS</sequence>
<feature type="non-terminal residue" evidence="2">
    <location>
        <position position="53"/>
    </location>
</feature>
<protein>
    <recommendedName>
        <fullName evidence="1">DUF6533 domain-containing protein</fullName>
    </recommendedName>
</protein>
<evidence type="ECO:0000259" key="1">
    <source>
        <dbReference type="Pfam" id="PF20151"/>
    </source>
</evidence>
<dbReference type="EMBL" id="KN837124">
    <property type="protein sequence ID" value="KIJ43296.1"/>
    <property type="molecule type" value="Genomic_DNA"/>
</dbReference>
<dbReference type="Proteomes" id="UP000054279">
    <property type="component" value="Unassembled WGS sequence"/>
</dbReference>
<feature type="non-terminal residue" evidence="2">
    <location>
        <position position="1"/>
    </location>
</feature>
<keyword evidence="3" id="KW-1185">Reference proteome</keyword>
<feature type="domain" description="DUF6533" evidence="1">
    <location>
        <begin position="14"/>
        <end position="38"/>
    </location>
</feature>
<gene>
    <name evidence="2" type="ORF">M422DRAFT_83169</name>
</gene>
<accession>A0A0C9VXW3</accession>
<organism evidence="2 3">
    <name type="scientific">Sphaerobolus stellatus (strain SS14)</name>
    <dbReference type="NCBI Taxonomy" id="990650"/>
    <lineage>
        <taxon>Eukaryota</taxon>
        <taxon>Fungi</taxon>
        <taxon>Dikarya</taxon>
        <taxon>Basidiomycota</taxon>
        <taxon>Agaricomycotina</taxon>
        <taxon>Agaricomycetes</taxon>
        <taxon>Phallomycetidae</taxon>
        <taxon>Geastrales</taxon>
        <taxon>Sphaerobolaceae</taxon>
        <taxon>Sphaerobolus</taxon>
    </lineage>
</organism>
<reference evidence="2 3" key="1">
    <citation type="submission" date="2014-06" db="EMBL/GenBank/DDBJ databases">
        <title>Evolutionary Origins and Diversification of the Mycorrhizal Mutualists.</title>
        <authorList>
            <consortium name="DOE Joint Genome Institute"/>
            <consortium name="Mycorrhizal Genomics Consortium"/>
            <person name="Kohler A."/>
            <person name="Kuo A."/>
            <person name="Nagy L.G."/>
            <person name="Floudas D."/>
            <person name="Copeland A."/>
            <person name="Barry K.W."/>
            <person name="Cichocki N."/>
            <person name="Veneault-Fourrey C."/>
            <person name="LaButti K."/>
            <person name="Lindquist E.A."/>
            <person name="Lipzen A."/>
            <person name="Lundell T."/>
            <person name="Morin E."/>
            <person name="Murat C."/>
            <person name="Riley R."/>
            <person name="Ohm R."/>
            <person name="Sun H."/>
            <person name="Tunlid A."/>
            <person name="Henrissat B."/>
            <person name="Grigoriev I.V."/>
            <person name="Hibbett D.S."/>
            <person name="Martin F."/>
        </authorList>
    </citation>
    <scope>NUCLEOTIDE SEQUENCE [LARGE SCALE GENOMIC DNA]</scope>
    <source>
        <strain evidence="2 3">SS14</strain>
    </source>
</reference>
<dbReference type="HOGENOM" id="CLU_3074534_0_0_1"/>
<proteinExistence type="predicted"/>